<dbReference type="NCBIfam" id="TIGR00730">
    <property type="entry name" value="Rossman fold protein, TIGR00730 family"/>
    <property type="match status" value="1"/>
</dbReference>
<dbReference type="PANTHER" id="PTHR31223:SF70">
    <property type="entry name" value="LOG FAMILY PROTEIN YJL055W"/>
    <property type="match status" value="1"/>
</dbReference>
<sequence length="255" mass="27000">MASNGISPVPVTMNAESSTPVLSNLHKDTLSPPPPAVGAPVKPVKICVFCGSSPGKSPAHMEAARALAQVMARNNIQLVYGGGTVGLMGEVARTLVSLSGPESVHGIIPTALVQYEAGPNSATESSDLPAYATYGKTTVVNSMHERKEMMVKEIVDAGAGSGFVALSGGYGTLEELMEVVTWNQLGIHERGVCVLNIEGYWDGLLQWVEGSVEAGFVGLKNRSIISEAKNGEEAVEFLRVYVPEEGRFKLKWGNE</sequence>
<dbReference type="GO" id="GO:0016799">
    <property type="term" value="F:hydrolase activity, hydrolyzing N-glycosyl compounds"/>
    <property type="evidence" value="ECO:0007669"/>
    <property type="project" value="TreeGrafter"/>
</dbReference>
<dbReference type="Pfam" id="PF03641">
    <property type="entry name" value="Lysine_decarbox"/>
    <property type="match status" value="1"/>
</dbReference>
<comment type="caution">
    <text evidence="1">The sequence shown here is derived from an EMBL/GenBank/DDBJ whole genome shotgun (WGS) entry which is preliminary data.</text>
</comment>
<dbReference type="AlphaFoldDB" id="A0A8H8U3R5"/>
<dbReference type="InterPro" id="IPR031100">
    <property type="entry name" value="LOG_fam"/>
</dbReference>
<dbReference type="FunFam" id="3.40.50.450:FF:000018">
    <property type="entry name" value="Lysine decarboxylase-like protein"/>
    <property type="match status" value="1"/>
</dbReference>
<dbReference type="Gene3D" id="3.40.50.450">
    <property type="match status" value="1"/>
</dbReference>
<dbReference type="PANTHER" id="PTHR31223">
    <property type="entry name" value="LOG FAMILY PROTEIN YJL055W"/>
    <property type="match status" value="1"/>
</dbReference>
<dbReference type="EMBL" id="QGMJ01001001">
    <property type="protein sequence ID" value="TVY32548.1"/>
    <property type="molecule type" value="Genomic_DNA"/>
</dbReference>
<organism evidence="1 2">
    <name type="scientific">Lachnellula subtilissima</name>
    <dbReference type="NCBI Taxonomy" id="602034"/>
    <lineage>
        <taxon>Eukaryota</taxon>
        <taxon>Fungi</taxon>
        <taxon>Dikarya</taxon>
        <taxon>Ascomycota</taxon>
        <taxon>Pezizomycotina</taxon>
        <taxon>Leotiomycetes</taxon>
        <taxon>Helotiales</taxon>
        <taxon>Lachnaceae</taxon>
        <taxon>Lachnellula</taxon>
    </lineage>
</organism>
<name>A0A8H8U3R5_9HELO</name>
<evidence type="ECO:0000313" key="1">
    <source>
        <dbReference type="EMBL" id="TVY32548.1"/>
    </source>
</evidence>
<dbReference type="GO" id="GO:0005829">
    <property type="term" value="C:cytosol"/>
    <property type="evidence" value="ECO:0007669"/>
    <property type="project" value="TreeGrafter"/>
</dbReference>
<reference evidence="1 2" key="1">
    <citation type="submission" date="2018-05" db="EMBL/GenBank/DDBJ databases">
        <title>Genome sequencing and assembly of the regulated plant pathogen Lachnellula willkommii and related sister species for the development of diagnostic species identification markers.</title>
        <authorList>
            <person name="Giroux E."/>
            <person name="Bilodeau G."/>
        </authorList>
    </citation>
    <scope>NUCLEOTIDE SEQUENCE [LARGE SCALE GENOMIC DNA]</scope>
    <source>
        <strain evidence="1 2">CBS 197.66</strain>
    </source>
</reference>
<dbReference type="SUPFAM" id="SSF102405">
    <property type="entry name" value="MCP/YpsA-like"/>
    <property type="match status" value="1"/>
</dbReference>
<protein>
    <submittedName>
        <fullName evidence="1">Bifunctional cytokinin biosynthesis protein</fullName>
    </submittedName>
</protein>
<dbReference type="GO" id="GO:0009691">
    <property type="term" value="P:cytokinin biosynthetic process"/>
    <property type="evidence" value="ECO:0007669"/>
    <property type="project" value="InterPro"/>
</dbReference>
<accession>A0A8H8U3R5</accession>
<dbReference type="InterPro" id="IPR005269">
    <property type="entry name" value="LOG"/>
</dbReference>
<dbReference type="OrthoDB" id="414463at2759"/>
<keyword evidence="2" id="KW-1185">Reference proteome</keyword>
<dbReference type="Proteomes" id="UP000462212">
    <property type="component" value="Unassembled WGS sequence"/>
</dbReference>
<evidence type="ECO:0000313" key="2">
    <source>
        <dbReference type="Proteomes" id="UP000462212"/>
    </source>
</evidence>
<gene>
    <name evidence="1" type="primary">FCK1</name>
    <name evidence="1" type="ORF">LSUB1_G007034</name>
</gene>
<proteinExistence type="predicted"/>